<sequence>MLWRFCACCVLMLLLFSSAEARPLNPSGEKRNVTGSSQALAGSARELLNVWLRKLDEEEQQTVYNPKRLSPGGPDPRHH</sequence>
<dbReference type="InterPro" id="IPR039616">
    <property type="entry name" value="CLE1-4"/>
</dbReference>
<keyword evidence="9" id="KW-1185">Reference proteome</keyword>
<keyword evidence="3" id="KW-0964">Secreted</keyword>
<evidence type="ECO:0000256" key="4">
    <source>
        <dbReference type="ARBA" id="ARBA00022729"/>
    </source>
</evidence>
<evidence type="ECO:0000256" key="5">
    <source>
        <dbReference type="ARBA" id="ARBA00023180"/>
    </source>
</evidence>
<feature type="chain" id="PRO_5021804391" evidence="7">
    <location>
        <begin position="22"/>
        <end position="79"/>
    </location>
</feature>
<dbReference type="EMBL" id="VIEB01000514">
    <property type="protein sequence ID" value="TQD88225.1"/>
    <property type="molecule type" value="Genomic_DNA"/>
</dbReference>
<keyword evidence="6" id="KW-0379">Hydroxylation</keyword>
<evidence type="ECO:0000256" key="2">
    <source>
        <dbReference type="ARBA" id="ARBA00005416"/>
    </source>
</evidence>
<evidence type="ECO:0000256" key="7">
    <source>
        <dbReference type="SAM" id="SignalP"/>
    </source>
</evidence>
<feature type="signal peptide" evidence="7">
    <location>
        <begin position="1"/>
        <end position="21"/>
    </location>
</feature>
<evidence type="ECO:0000256" key="3">
    <source>
        <dbReference type="ARBA" id="ARBA00022525"/>
    </source>
</evidence>
<keyword evidence="4 7" id="KW-0732">Signal</keyword>
<gene>
    <name evidence="8" type="ORF">C1H46_026286</name>
</gene>
<reference evidence="8 9" key="1">
    <citation type="journal article" date="2019" name="G3 (Bethesda)">
        <title>Sequencing of a Wild Apple (Malus baccata) Genome Unravels the Differences Between Cultivated and Wild Apple Species Regarding Disease Resistance and Cold Tolerance.</title>
        <authorList>
            <person name="Chen X."/>
        </authorList>
    </citation>
    <scope>NUCLEOTIDE SEQUENCE [LARGE SCALE GENOMIC DNA]</scope>
    <source>
        <strain evidence="9">cv. Shandingzi</strain>
        <tissue evidence="8">Leaves</tissue>
    </source>
</reference>
<protein>
    <submittedName>
        <fullName evidence="8">Uncharacterized protein</fullName>
    </submittedName>
</protein>
<proteinExistence type="inferred from homology"/>
<dbReference type="GO" id="GO:0005576">
    <property type="term" value="C:extracellular region"/>
    <property type="evidence" value="ECO:0007669"/>
    <property type="project" value="UniProtKB-SubCell"/>
</dbReference>
<dbReference type="AlphaFoldDB" id="A0A540LP11"/>
<accession>A0A540LP11</accession>
<comment type="similarity">
    <text evidence="2">Belongs to the CLV3/ESR signal peptide family.</text>
</comment>
<evidence type="ECO:0000256" key="1">
    <source>
        <dbReference type="ARBA" id="ARBA00004239"/>
    </source>
</evidence>
<organism evidence="8 9">
    <name type="scientific">Malus baccata</name>
    <name type="common">Siberian crab apple</name>
    <name type="synonym">Pyrus baccata</name>
    <dbReference type="NCBI Taxonomy" id="106549"/>
    <lineage>
        <taxon>Eukaryota</taxon>
        <taxon>Viridiplantae</taxon>
        <taxon>Streptophyta</taxon>
        <taxon>Embryophyta</taxon>
        <taxon>Tracheophyta</taxon>
        <taxon>Spermatophyta</taxon>
        <taxon>Magnoliopsida</taxon>
        <taxon>eudicotyledons</taxon>
        <taxon>Gunneridae</taxon>
        <taxon>Pentapetalae</taxon>
        <taxon>rosids</taxon>
        <taxon>fabids</taxon>
        <taxon>Rosales</taxon>
        <taxon>Rosaceae</taxon>
        <taxon>Amygdaloideae</taxon>
        <taxon>Maleae</taxon>
        <taxon>Malus</taxon>
    </lineage>
</organism>
<comment type="subcellular location">
    <subcellularLocation>
        <location evidence="1">Secreted</location>
        <location evidence="1">Extracellular space</location>
    </subcellularLocation>
</comment>
<dbReference type="PANTHER" id="PTHR33869">
    <property type="entry name" value="CLAVATA3/ESR (CLE)-RELATED PROTEIN 3"/>
    <property type="match status" value="1"/>
</dbReference>
<name>A0A540LP11_MALBA</name>
<dbReference type="GO" id="GO:0033612">
    <property type="term" value="F:receptor serine/threonine kinase binding"/>
    <property type="evidence" value="ECO:0007669"/>
    <property type="project" value="TreeGrafter"/>
</dbReference>
<dbReference type="PANTHER" id="PTHR33869:SF5">
    <property type="entry name" value="CLAVATA3_ESR (CLE)-RELATED PROTEIN 4"/>
    <property type="match status" value="1"/>
</dbReference>
<comment type="caution">
    <text evidence="8">The sequence shown here is derived from an EMBL/GenBank/DDBJ whole genome shotgun (WGS) entry which is preliminary data.</text>
</comment>
<evidence type="ECO:0000313" key="9">
    <source>
        <dbReference type="Proteomes" id="UP000315295"/>
    </source>
</evidence>
<keyword evidence="5" id="KW-0325">Glycoprotein</keyword>
<evidence type="ECO:0000256" key="6">
    <source>
        <dbReference type="ARBA" id="ARBA00023278"/>
    </source>
</evidence>
<evidence type="ECO:0000313" key="8">
    <source>
        <dbReference type="EMBL" id="TQD88225.1"/>
    </source>
</evidence>
<dbReference type="Proteomes" id="UP000315295">
    <property type="component" value="Unassembled WGS sequence"/>
</dbReference>